<evidence type="ECO:0000256" key="6">
    <source>
        <dbReference type="ARBA" id="ARBA00022777"/>
    </source>
</evidence>
<dbReference type="InterPro" id="IPR004358">
    <property type="entry name" value="Sig_transdc_His_kin-like_C"/>
</dbReference>
<keyword evidence="8" id="KW-1133">Transmembrane helix</keyword>
<evidence type="ECO:0000256" key="1">
    <source>
        <dbReference type="ARBA" id="ARBA00000085"/>
    </source>
</evidence>
<gene>
    <name evidence="10" type="ORF">OTJ99_001229</name>
</gene>
<keyword evidence="7" id="KW-0902">Two-component regulatory system</keyword>
<keyword evidence="6" id="KW-0418">Kinase</keyword>
<comment type="subcellular location">
    <subcellularLocation>
        <location evidence="2">Membrane</location>
    </subcellularLocation>
</comment>
<evidence type="ECO:0000256" key="3">
    <source>
        <dbReference type="ARBA" id="ARBA00012438"/>
    </source>
</evidence>
<dbReference type="InterPro" id="IPR050351">
    <property type="entry name" value="BphY/WalK/GraS-like"/>
</dbReference>
<dbReference type="SMART" id="SM00387">
    <property type="entry name" value="HATPase_c"/>
    <property type="match status" value="1"/>
</dbReference>
<dbReference type="CDD" id="cd00075">
    <property type="entry name" value="HATPase"/>
    <property type="match status" value="1"/>
</dbReference>
<feature type="domain" description="Histidine kinase" evidence="9">
    <location>
        <begin position="352"/>
        <end position="568"/>
    </location>
</feature>
<dbReference type="InterPro" id="IPR036097">
    <property type="entry name" value="HisK_dim/P_sf"/>
</dbReference>
<evidence type="ECO:0000256" key="7">
    <source>
        <dbReference type="ARBA" id="ARBA00023012"/>
    </source>
</evidence>
<dbReference type="EC" id="2.7.13.3" evidence="3"/>
<dbReference type="PANTHER" id="PTHR45453">
    <property type="entry name" value="PHOSPHATE REGULON SENSOR PROTEIN PHOR"/>
    <property type="match status" value="1"/>
</dbReference>
<organism evidence="10 11">
    <name type="scientific">Caldicellulosiruptor naganoensis</name>
    <dbReference type="NCBI Taxonomy" id="29324"/>
    <lineage>
        <taxon>Bacteria</taxon>
        <taxon>Bacillati</taxon>
        <taxon>Bacillota</taxon>
        <taxon>Bacillota incertae sedis</taxon>
        <taxon>Caldicellulosiruptorales</taxon>
        <taxon>Caldicellulosiruptoraceae</taxon>
        <taxon>Caldicellulosiruptor</taxon>
    </lineage>
</organism>
<comment type="catalytic activity">
    <reaction evidence="1">
        <text>ATP + protein L-histidine = ADP + protein N-phospho-L-histidine.</text>
        <dbReference type="EC" id="2.7.13.3"/>
    </reaction>
</comment>
<evidence type="ECO:0000256" key="5">
    <source>
        <dbReference type="ARBA" id="ARBA00022679"/>
    </source>
</evidence>
<dbReference type="Pfam" id="PF02518">
    <property type="entry name" value="HATPase_c"/>
    <property type="match status" value="1"/>
</dbReference>
<evidence type="ECO:0000256" key="8">
    <source>
        <dbReference type="SAM" id="Phobius"/>
    </source>
</evidence>
<dbReference type="Pfam" id="PF00512">
    <property type="entry name" value="HisKA"/>
    <property type="match status" value="1"/>
</dbReference>
<name>A0ABY7BFV3_9FIRM</name>
<dbReference type="PROSITE" id="PS50109">
    <property type="entry name" value="HIS_KIN"/>
    <property type="match status" value="1"/>
</dbReference>
<keyword evidence="4" id="KW-0597">Phosphoprotein</keyword>
<evidence type="ECO:0000313" key="10">
    <source>
        <dbReference type="EMBL" id="WAM30486.1"/>
    </source>
</evidence>
<dbReference type="Gene3D" id="3.30.450.20">
    <property type="entry name" value="PAS domain"/>
    <property type="match status" value="1"/>
</dbReference>
<keyword evidence="10" id="KW-0067">ATP-binding</keyword>
<dbReference type="RefSeq" id="WP_045164842.1">
    <property type="nucleotide sequence ID" value="NZ_CP113864.1"/>
</dbReference>
<dbReference type="CDD" id="cd00082">
    <property type="entry name" value="HisKA"/>
    <property type="match status" value="1"/>
</dbReference>
<dbReference type="Gene3D" id="1.10.287.130">
    <property type="match status" value="1"/>
</dbReference>
<feature type="transmembrane region" description="Helical" evidence="8">
    <location>
        <begin position="162"/>
        <end position="182"/>
    </location>
</feature>
<keyword evidence="11" id="KW-1185">Reference proteome</keyword>
<dbReference type="PANTHER" id="PTHR45453:SF1">
    <property type="entry name" value="PHOSPHATE REGULON SENSOR PROTEIN PHOR"/>
    <property type="match status" value="1"/>
</dbReference>
<proteinExistence type="predicted"/>
<evidence type="ECO:0000313" key="11">
    <source>
        <dbReference type="Proteomes" id="UP001164745"/>
    </source>
</evidence>
<reference evidence="10" key="1">
    <citation type="submission" date="2022-12" db="EMBL/GenBank/DDBJ databases">
        <authorList>
            <person name="Bing R.G."/>
            <person name="Willard D.J."/>
            <person name="Manesh M.J.H."/>
            <person name="Laemthong T."/>
            <person name="Crosby J.R."/>
            <person name="Kelly R.M."/>
        </authorList>
    </citation>
    <scope>NUCLEOTIDE SEQUENCE</scope>
    <source>
        <strain evidence="10">DSM 8991</strain>
    </source>
</reference>
<dbReference type="EMBL" id="CP113864">
    <property type="protein sequence ID" value="WAM30486.1"/>
    <property type="molecule type" value="Genomic_DNA"/>
</dbReference>
<dbReference type="PRINTS" id="PR00344">
    <property type="entry name" value="BCTRLSENSOR"/>
</dbReference>
<evidence type="ECO:0000256" key="4">
    <source>
        <dbReference type="ARBA" id="ARBA00022553"/>
    </source>
</evidence>
<dbReference type="SUPFAM" id="SSF55874">
    <property type="entry name" value="ATPase domain of HSP90 chaperone/DNA topoisomerase II/histidine kinase"/>
    <property type="match status" value="1"/>
</dbReference>
<dbReference type="Proteomes" id="UP001164745">
    <property type="component" value="Chromosome"/>
</dbReference>
<keyword evidence="5" id="KW-0808">Transferase</keyword>
<sequence>MRTKILAYTILVIVIISFLQGVFSYEVYKNIYLEENKRQLEFMIEEIERYINNFGIQLLDKVYKKGFFRVTIVNNDGTVLYDSEADKDKMENHLKRPEIVQANEKLGEICFSIQKSKTLKSFFFYAAKKVEINNNPIFIRVSVLLDKTDVILKRALIQTLKFAFICIVLGLILIIGVSSLLYQPLKDLISLITQALKKFAITEFEEEEDLKWLSLSFTRLYQLLEEKINEVNSLNCRFSSLLNSIEVGIIFFDNKKRIIMFNQQAEKIFATKLKIGDSLLECIRIYELFEFLYDEIIFEKEFDVVIDGQNKILKVTKKRIKYEENKEGILLIVSDITIIKKLEKMRSDFVANVSHELKTPLTSIKGFVETLRDGAIEDKDVAMKFLNIIEVEVERLVRLINDLLYLSEIENAKIEINEEEEEEVNIKDVVDECVQLLKLKAESKDIKIHLDVDSELKIKMYRDWLKQLFINLIDNAIIYNKEGGEVFIIVEKSADKILIKVKDTGIGIPQNEIDRIFERFYRVDKGRSRKVGGTGLGLSIVKHIVELYNGKIYVNSEVGKGSEFTIVI</sequence>
<feature type="transmembrane region" description="Helical" evidence="8">
    <location>
        <begin position="6"/>
        <end position="28"/>
    </location>
</feature>
<dbReference type="InterPro" id="IPR036890">
    <property type="entry name" value="HATPase_C_sf"/>
</dbReference>
<evidence type="ECO:0000256" key="2">
    <source>
        <dbReference type="ARBA" id="ARBA00004370"/>
    </source>
</evidence>
<dbReference type="Pfam" id="PF13596">
    <property type="entry name" value="PAS_10"/>
    <property type="match status" value="1"/>
</dbReference>
<keyword evidence="8" id="KW-0472">Membrane</keyword>
<dbReference type="SMART" id="SM00388">
    <property type="entry name" value="HisKA"/>
    <property type="match status" value="1"/>
</dbReference>
<dbReference type="InterPro" id="IPR035965">
    <property type="entry name" value="PAS-like_dom_sf"/>
</dbReference>
<dbReference type="SUPFAM" id="SSF47384">
    <property type="entry name" value="Homodimeric domain of signal transducing histidine kinase"/>
    <property type="match status" value="1"/>
</dbReference>
<dbReference type="SUPFAM" id="SSF55785">
    <property type="entry name" value="PYP-like sensor domain (PAS domain)"/>
    <property type="match status" value="1"/>
</dbReference>
<keyword evidence="10" id="KW-0547">Nucleotide-binding</keyword>
<keyword evidence="8" id="KW-0812">Transmembrane</keyword>
<dbReference type="InterPro" id="IPR003661">
    <property type="entry name" value="HisK_dim/P_dom"/>
</dbReference>
<dbReference type="GO" id="GO:0005524">
    <property type="term" value="F:ATP binding"/>
    <property type="evidence" value="ECO:0007669"/>
    <property type="project" value="UniProtKB-KW"/>
</dbReference>
<dbReference type="Gene3D" id="3.30.565.10">
    <property type="entry name" value="Histidine kinase-like ATPase, C-terminal domain"/>
    <property type="match status" value="1"/>
</dbReference>
<dbReference type="InterPro" id="IPR003594">
    <property type="entry name" value="HATPase_dom"/>
</dbReference>
<evidence type="ECO:0000259" key="9">
    <source>
        <dbReference type="PROSITE" id="PS50109"/>
    </source>
</evidence>
<accession>A0ABY7BFV3</accession>
<dbReference type="InterPro" id="IPR005467">
    <property type="entry name" value="His_kinase_dom"/>
</dbReference>
<protein>
    <recommendedName>
        <fullName evidence="3">histidine kinase</fullName>
        <ecNumber evidence="3">2.7.13.3</ecNumber>
    </recommendedName>
</protein>